<proteinExistence type="predicted"/>
<dbReference type="EMBL" id="JAGMWN010000004">
    <property type="protein sequence ID" value="MBP5857459.1"/>
    <property type="molecule type" value="Genomic_DNA"/>
</dbReference>
<dbReference type="Proteomes" id="UP000672602">
    <property type="component" value="Unassembled WGS sequence"/>
</dbReference>
<name>A0A8J7S2I7_9PROT</name>
<dbReference type="RefSeq" id="WP_210682041.1">
    <property type="nucleotide sequence ID" value="NZ_JAGMWN010000004.1"/>
</dbReference>
<dbReference type="AlphaFoldDB" id="A0A8J7S2I7"/>
<gene>
    <name evidence="1" type="ORF">KAJ83_10605</name>
</gene>
<reference evidence="1" key="1">
    <citation type="submission" date="2021-04" db="EMBL/GenBank/DDBJ databases">
        <authorList>
            <person name="Zhang D.-C."/>
        </authorList>
    </citation>
    <scope>NUCLEOTIDE SEQUENCE</scope>
    <source>
        <strain evidence="1">CGMCC 1.15697</strain>
    </source>
</reference>
<evidence type="ECO:0000313" key="2">
    <source>
        <dbReference type="Proteomes" id="UP000672602"/>
    </source>
</evidence>
<organism evidence="1 2">
    <name type="scientific">Marivibrio halodurans</name>
    <dbReference type="NCBI Taxonomy" id="2039722"/>
    <lineage>
        <taxon>Bacteria</taxon>
        <taxon>Pseudomonadati</taxon>
        <taxon>Pseudomonadota</taxon>
        <taxon>Alphaproteobacteria</taxon>
        <taxon>Rhodospirillales</taxon>
        <taxon>Rhodospirillaceae</taxon>
        <taxon>Marivibrio</taxon>
    </lineage>
</organism>
<protein>
    <submittedName>
        <fullName evidence="1">Uncharacterized protein</fullName>
    </submittedName>
</protein>
<evidence type="ECO:0000313" key="1">
    <source>
        <dbReference type="EMBL" id="MBP5857459.1"/>
    </source>
</evidence>
<accession>A0A8J7S2I7</accession>
<keyword evidence="2" id="KW-1185">Reference proteome</keyword>
<sequence length="199" mass="23086">MGGQQVRIIAASQFLIFSLTLMMTLVSKNGSAGSQSNLEFYDWVRHNVETNQYFNTNRLIWSDEIDVFLDRNITHHDPLYLGMTGENDAQNFEYHLRSVLGGAPDDIDITDQSTIFFSACRSHSCDEKGFVWIDSARDRQIFGIVSFFFNSDFFNREGYLVIHTDDYSSFEETPGSFKNRLNDWRKEKKLEPMSIVFLK</sequence>
<comment type="caution">
    <text evidence="1">The sequence shown here is derived from an EMBL/GenBank/DDBJ whole genome shotgun (WGS) entry which is preliminary data.</text>
</comment>